<proteinExistence type="predicted"/>
<sequence length="68" mass="7919">MSESVSANAKKDLRHSDFITNAHTNTHALDLVQLVAMESSGMETERRRDCTYCNRHNSNTWFMLREFI</sequence>
<comment type="caution">
    <text evidence="1">The sequence shown here is derived from an EMBL/GenBank/DDBJ whole genome shotgun (WGS) entry which is preliminary data.</text>
</comment>
<dbReference type="EMBL" id="JAYMGO010000007">
    <property type="protein sequence ID" value="KAL1271270.1"/>
    <property type="molecule type" value="Genomic_DNA"/>
</dbReference>
<gene>
    <name evidence="1" type="ORF">QQF64_030286</name>
</gene>
<protein>
    <submittedName>
        <fullName evidence="1">Uncharacterized protein</fullName>
    </submittedName>
</protein>
<evidence type="ECO:0000313" key="1">
    <source>
        <dbReference type="EMBL" id="KAL1271270.1"/>
    </source>
</evidence>
<reference evidence="1 2" key="1">
    <citation type="submission" date="2023-09" db="EMBL/GenBank/DDBJ databases">
        <authorList>
            <person name="Wang M."/>
        </authorList>
    </citation>
    <scope>NUCLEOTIDE SEQUENCE [LARGE SCALE GENOMIC DNA]</scope>
    <source>
        <strain evidence="1">GT-2023</strain>
        <tissue evidence="1">Liver</tissue>
    </source>
</reference>
<evidence type="ECO:0000313" key="2">
    <source>
        <dbReference type="Proteomes" id="UP001558613"/>
    </source>
</evidence>
<dbReference type="Proteomes" id="UP001558613">
    <property type="component" value="Unassembled WGS sequence"/>
</dbReference>
<name>A0ABR3N382_9TELE</name>
<keyword evidence="2" id="KW-1185">Reference proteome</keyword>
<accession>A0ABR3N382</accession>
<organism evidence="1 2">
    <name type="scientific">Cirrhinus molitorella</name>
    <name type="common">mud carp</name>
    <dbReference type="NCBI Taxonomy" id="172907"/>
    <lineage>
        <taxon>Eukaryota</taxon>
        <taxon>Metazoa</taxon>
        <taxon>Chordata</taxon>
        <taxon>Craniata</taxon>
        <taxon>Vertebrata</taxon>
        <taxon>Euteleostomi</taxon>
        <taxon>Actinopterygii</taxon>
        <taxon>Neopterygii</taxon>
        <taxon>Teleostei</taxon>
        <taxon>Ostariophysi</taxon>
        <taxon>Cypriniformes</taxon>
        <taxon>Cyprinidae</taxon>
        <taxon>Labeoninae</taxon>
        <taxon>Labeonini</taxon>
        <taxon>Cirrhinus</taxon>
    </lineage>
</organism>